<protein>
    <recommendedName>
        <fullName evidence="10">Fimbrillin-A associated anchor protein Mfa1 and Mfa2</fullName>
    </recommendedName>
</protein>
<proteinExistence type="inferred from homology"/>
<evidence type="ECO:0000256" key="2">
    <source>
        <dbReference type="ARBA" id="ARBA00007248"/>
    </source>
</evidence>
<dbReference type="Proteomes" id="UP000016630">
    <property type="component" value="Unassembled WGS sequence"/>
</dbReference>
<reference evidence="8 9" key="1">
    <citation type="submission" date="2013-06" db="EMBL/GenBank/DDBJ databases">
        <authorList>
            <person name="Weinstock G."/>
            <person name="Sodergren E."/>
            <person name="Lobos E.A."/>
            <person name="Fulton L."/>
            <person name="Fulton R."/>
            <person name="Courtney L."/>
            <person name="Fronick C."/>
            <person name="O'Laughlin M."/>
            <person name="Godfrey J."/>
            <person name="Wilson R.M."/>
            <person name="Miner T."/>
            <person name="Farmer C."/>
            <person name="Delehaunty K."/>
            <person name="Cordes M."/>
            <person name="Minx P."/>
            <person name="Tomlinson C."/>
            <person name="Chen J."/>
            <person name="Wollam A."/>
            <person name="Pepin K.H."/>
            <person name="Bhonagiri V."/>
            <person name="Zhang X."/>
            <person name="Warren W."/>
            <person name="Mitreva M."/>
            <person name="Mardis E.R."/>
            <person name="Wilson R.K."/>
        </authorList>
    </citation>
    <scope>NUCLEOTIDE SEQUENCE [LARGE SCALE GENOMIC DNA]</scope>
    <source>
        <strain evidence="8 9">F0570</strain>
    </source>
</reference>
<comment type="subcellular location">
    <subcellularLocation>
        <location evidence="1">Cell outer membrane</location>
    </subcellularLocation>
</comment>
<organism evidence="8 9">
    <name type="scientific">Porphyromonas gingivalis F0570</name>
    <dbReference type="NCBI Taxonomy" id="1227271"/>
    <lineage>
        <taxon>Bacteria</taxon>
        <taxon>Pseudomonadati</taxon>
        <taxon>Bacteroidota</taxon>
        <taxon>Bacteroidia</taxon>
        <taxon>Bacteroidales</taxon>
        <taxon>Porphyromonadaceae</taxon>
        <taxon>Porphyromonas</taxon>
    </lineage>
</organism>
<name>A0A0E2LRS7_PORGN</name>
<dbReference type="PROSITE" id="PS51257">
    <property type="entry name" value="PROKAR_LIPOPROTEIN"/>
    <property type="match status" value="1"/>
</dbReference>
<dbReference type="RefSeq" id="WP_010955942.1">
    <property type="nucleotide sequence ID" value="NZ_KI259134.1"/>
</dbReference>
<dbReference type="EMBL" id="AWUW01000037">
    <property type="protein sequence ID" value="ERJ67970.1"/>
    <property type="molecule type" value="Genomic_DNA"/>
</dbReference>
<dbReference type="Gene3D" id="2.60.40.2090">
    <property type="match status" value="1"/>
</dbReference>
<dbReference type="AlphaFoldDB" id="A0A0E2LRS7"/>
<evidence type="ECO:0000313" key="8">
    <source>
        <dbReference type="EMBL" id="ERJ67970.1"/>
    </source>
</evidence>
<dbReference type="GO" id="GO:0009279">
    <property type="term" value="C:cell outer membrane"/>
    <property type="evidence" value="ECO:0007669"/>
    <property type="project" value="UniProtKB-SubCell"/>
</dbReference>
<keyword evidence="3" id="KW-0732">Signal</keyword>
<evidence type="ECO:0008006" key="10">
    <source>
        <dbReference type="Google" id="ProtNLM"/>
    </source>
</evidence>
<dbReference type="Gene3D" id="2.60.40.2100">
    <property type="match status" value="1"/>
</dbReference>
<dbReference type="SMR" id="A0A0E2LRS7"/>
<evidence type="ECO:0000256" key="1">
    <source>
        <dbReference type="ARBA" id="ARBA00004442"/>
    </source>
</evidence>
<evidence type="ECO:0000256" key="6">
    <source>
        <dbReference type="ARBA" id="ARBA00023237"/>
    </source>
</evidence>
<dbReference type="HOGENOM" id="CLU_862377_0_0_10"/>
<dbReference type="Pfam" id="PF08842">
    <property type="entry name" value="Mfa2"/>
    <property type="match status" value="1"/>
</dbReference>
<gene>
    <name evidence="8" type="ORF">HMPREF1555_00641</name>
</gene>
<dbReference type="GeneID" id="29255534"/>
<sequence length="324" mass="36862">MNKRKHMDIRRLIISLPAIMALWGGLASCDKMIYDNYDDCPRGVYVNFYSQTECAENPSYPAEVARLNVYAFDKDGILRSANVFEDVQLSAAKEWLIPLEKDGLYTIFAWGNIDDHYNIGEIKIGETTKQQVLMRLKQDGKWATNIDGTTLWYATSPVVELKNMEDGADQYIHTRANLREYTNRVTVSVDSLPHPENYEIKLASSNGSYRFDGTVAKADSTYYPGETKVVGDSTCRAFFTTLKLESGHENTLSVTHKPTGREIFRTDLVGAILSSQYAQNINLRCINDFDIRLVAHHCNCPDDTYVVVQIWINGWLIHSYEIEL</sequence>
<keyword evidence="4" id="KW-0472">Membrane</keyword>
<evidence type="ECO:0000256" key="3">
    <source>
        <dbReference type="ARBA" id="ARBA00022729"/>
    </source>
</evidence>
<evidence type="ECO:0000313" key="9">
    <source>
        <dbReference type="Proteomes" id="UP000016630"/>
    </source>
</evidence>
<keyword evidence="7" id="KW-0449">Lipoprotein</keyword>
<keyword evidence="5" id="KW-0564">Palmitate</keyword>
<evidence type="ECO:0000256" key="5">
    <source>
        <dbReference type="ARBA" id="ARBA00023139"/>
    </source>
</evidence>
<evidence type="ECO:0000256" key="4">
    <source>
        <dbReference type="ARBA" id="ARBA00023136"/>
    </source>
</evidence>
<evidence type="ECO:0000256" key="7">
    <source>
        <dbReference type="ARBA" id="ARBA00023288"/>
    </source>
</evidence>
<accession>A0A0E2LRS7</accession>
<keyword evidence="6" id="KW-0998">Cell outer membrane</keyword>
<comment type="similarity">
    <text evidence="2">Belongs to the bacteroidetes fimbrillin superfamily. FimB/Mfa2 family.</text>
</comment>
<dbReference type="PATRIC" id="fig|1227271.3.peg.566"/>
<comment type="caution">
    <text evidence="8">The sequence shown here is derived from an EMBL/GenBank/DDBJ whole genome shotgun (WGS) entry which is preliminary data.</text>
</comment>
<dbReference type="InterPro" id="IPR014941">
    <property type="entry name" value="FimB/Mfa2/Mfa3"/>
</dbReference>